<proteinExistence type="predicted"/>
<protein>
    <submittedName>
        <fullName evidence="1">Uncharacterized protein</fullName>
    </submittedName>
</protein>
<name>A0A0U1M729_TALIS</name>
<dbReference type="PANTHER" id="PTHR46082:SF11">
    <property type="entry name" value="AAA+ ATPASE DOMAIN-CONTAINING PROTEIN-RELATED"/>
    <property type="match status" value="1"/>
</dbReference>
<dbReference type="InterPro" id="IPR035994">
    <property type="entry name" value="Nucleoside_phosphorylase_sf"/>
</dbReference>
<dbReference type="Proteomes" id="UP000054383">
    <property type="component" value="Unassembled WGS sequence"/>
</dbReference>
<dbReference type="EMBL" id="CVMT01000009">
    <property type="protein sequence ID" value="CRG91172.1"/>
    <property type="molecule type" value="Genomic_DNA"/>
</dbReference>
<sequence length="86" mass="9228">MPLPTLSYNDYTVAWICALPLEMTAAKAMLDEVHNPLPQPESDNNSYTLGTVHGHHLVILCLPSGVYGTTSAATAVATKLDWCSVV</sequence>
<accession>A0A0U1M729</accession>
<reference evidence="1 2" key="1">
    <citation type="submission" date="2015-04" db="EMBL/GenBank/DDBJ databases">
        <authorList>
            <person name="Syromyatnikov M.Y."/>
            <person name="Popov V.N."/>
        </authorList>
    </citation>
    <scope>NUCLEOTIDE SEQUENCE [LARGE SCALE GENOMIC DNA]</scope>
    <source>
        <strain evidence="1">WF-38-12</strain>
    </source>
</reference>
<dbReference type="SUPFAM" id="SSF53167">
    <property type="entry name" value="Purine and uridine phosphorylases"/>
    <property type="match status" value="1"/>
</dbReference>
<dbReference type="PANTHER" id="PTHR46082">
    <property type="entry name" value="ATP/GTP-BINDING PROTEIN-RELATED"/>
    <property type="match status" value="1"/>
</dbReference>
<dbReference type="STRING" id="28573.A0A0U1M729"/>
<dbReference type="Gene3D" id="3.40.50.1580">
    <property type="entry name" value="Nucleoside phosphorylase domain"/>
    <property type="match status" value="1"/>
</dbReference>
<dbReference type="GO" id="GO:0003824">
    <property type="term" value="F:catalytic activity"/>
    <property type="evidence" value="ECO:0007669"/>
    <property type="project" value="InterPro"/>
</dbReference>
<dbReference type="AlphaFoldDB" id="A0A0U1M729"/>
<keyword evidence="2" id="KW-1185">Reference proteome</keyword>
<dbReference type="OrthoDB" id="1577640at2759"/>
<evidence type="ECO:0000313" key="2">
    <source>
        <dbReference type="Proteomes" id="UP000054383"/>
    </source>
</evidence>
<evidence type="ECO:0000313" key="1">
    <source>
        <dbReference type="EMBL" id="CRG91172.1"/>
    </source>
</evidence>
<gene>
    <name evidence="1" type="ORF">PISL3812_08220</name>
</gene>
<dbReference type="GO" id="GO:0009116">
    <property type="term" value="P:nucleoside metabolic process"/>
    <property type="evidence" value="ECO:0007669"/>
    <property type="project" value="InterPro"/>
</dbReference>
<organism evidence="1 2">
    <name type="scientific">Talaromyces islandicus</name>
    <name type="common">Penicillium islandicum</name>
    <dbReference type="NCBI Taxonomy" id="28573"/>
    <lineage>
        <taxon>Eukaryota</taxon>
        <taxon>Fungi</taxon>
        <taxon>Dikarya</taxon>
        <taxon>Ascomycota</taxon>
        <taxon>Pezizomycotina</taxon>
        <taxon>Eurotiomycetes</taxon>
        <taxon>Eurotiomycetidae</taxon>
        <taxon>Eurotiales</taxon>
        <taxon>Trichocomaceae</taxon>
        <taxon>Talaromyces</taxon>
        <taxon>Talaromyces sect. Islandici</taxon>
    </lineage>
</organism>
<dbReference type="InterPro" id="IPR053137">
    <property type="entry name" value="NLR-like"/>
</dbReference>